<evidence type="ECO:0000313" key="1">
    <source>
        <dbReference type="EMBL" id="SFF52878.1"/>
    </source>
</evidence>
<reference evidence="1 2" key="1">
    <citation type="submission" date="2016-10" db="EMBL/GenBank/DDBJ databases">
        <authorList>
            <person name="de Groot N.N."/>
        </authorList>
    </citation>
    <scope>NUCLEOTIDE SEQUENCE [LARGE SCALE GENOMIC DNA]</scope>
    <source>
        <strain evidence="1 2">CGMCC 1.9156</strain>
    </source>
</reference>
<organism evidence="1 2">
    <name type="scientific">Sunxiuqinia elliptica</name>
    <dbReference type="NCBI Taxonomy" id="655355"/>
    <lineage>
        <taxon>Bacteria</taxon>
        <taxon>Pseudomonadati</taxon>
        <taxon>Bacteroidota</taxon>
        <taxon>Bacteroidia</taxon>
        <taxon>Marinilabiliales</taxon>
        <taxon>Prolixibacteraceae</taxon>
        <taxon>Sunxiuqinia</taxon>
    </lineage>
</organism>
<evidence type="ECO:0000313" key="2">
    <source>
        <dbReference type="Proteomes" id="UP000198964"/>
    </source>
</evidence>
<proteinExistence type="predicted"/>
<name>A0A1I2JFK7_9BACT</name>
<dbReference type="EMBL" id="FONW01000008">
    <property type="protein sequence ID" value="SFF52878.1"/>
    <property type="molecule type" value="Genomic_DNA"/>
</dbReference>
<evidence type="ECO:0008006" key="3">
    <source>
        <dbReference type="Google" id="ProtNLM"/>
    </source>
</evidence>
<protein>
    <recommendedName>
        <fullName evidence="3">Lipocalin-like domain-containing protein</fullName>
    </recommendedName>
</protein>
<dbReference type="PROSITE" id="PS51257">
    <property type="entry name" value="PROKAR_LIPOPROTEIN"/>
    <property type="match status" value="1"/>
</dbReference>
<accession>A0A1I2JFK7</accession>
<dbReference type="RefSeq" id="WP_093920668.1">
    <property type="nucleotide sequence ID" value="NZ_FONW01000008.1"/>
</dbReference>
<dbReference type="Proteomes" id="UP000198964">
    <property type="component" value="Unassembled WGS sequence"/>
</dbReference>
<gene>
    <name evidence="1" type="ORF">SAMN05216283_108160</name>
</gene>
<keyword evidence="2" id="KW-1185">Reference proteome</keyword>
<sequence length="143" mass="16417">MKIYSYLVLALLLFASCEKEELREPSSLQGSYIGTFQREVVWSESDTANITLTFEENRWTGSSDKNKYPALCNGTFSIDGDTIIFENDCAWTAEFDGTLILDGKYLLTETAKTIEFSRDYRSETKDTYVDKYTLLKHDITINQ</sequence>
<dbReference type="AlphaFoldDB" id="A0A1I2JFK7"/>